<keyword evidence="3" id="KW-0731">Sigma factor</keyword>
<feature type="region of interest" description="Disordered" evidence="6">
    <location>
        <begin position="323"/>
        <end position="568"/>
    </location>
</feature>
<feature type="compositionally biased region" description="Basic and acidic residues" evidence="6">
    <location>
        <begin position="516"/>
        <end position="539"/>
    </location>
</feature>
<dbReference type="PANTHER" id="PTHR43133">
    <property type="entry name" value="RNA POLYMERASE ECF-TYPE SIGMA FACTO"/>
    <property type="match status" value="1"/>
</dbReference>
<accession>D6Y9W2</accession>
<evidence type="ECO:0000313" key="8">
    <source>
        <dbReference type="Proteomes" id="UP000006640"/>
    </source>
</evidence>
<feature type="compositionally biased region" description="Pro residues" evidence="6">
    <location>
        <begin position="390"/>
        <end position="399"/>
    </location>
</feature>
<evidence type="ECO:0000256" key="1">
    <source>
        <dbReference type="ARBA" id="ARBA00010641"/>
    </source>
</evidence>
<feature type="compositionally biased region" description="Low complexity" evidence="6">
    <location>
        <begin position="336"/>
        <end position="354"/>
    </location>
</feature>
<evidence type="ECO:0000256" key="5">
    <source>
        <dbReference type="ARBA" id="ARBA00023163"/>
    </source>
</evidence>
<feature type="region of interest" description="Disordered" evidence="6">
    <location>
        <begin position="83"/>
        <end position="116"/>
    </location>
</feature>
<dbReference type="InterPro" id="IPR013325">
    <property type="entry name" value="RNA_pol_sigma_r2"/>
</dbReference>
<dbReference type="InterPro" id="IPR039425">
    <property type="entry name" value="RNA_pol_sigma-70-like"/>
</dbReference>
<dbReference type="AlphaFoldDB" id="D6Y9W2"/>
<evidence type="ECO:0000313" key="7">
    <source>
        <dbReference type="EMBL" id="ADG90143.1"/>
    </source>
</evidence>
<keyword evidence="5" id="KW-0804">Transcription</keyword>
<protein>
    <submittedName>
        <fullName evidence="7">RNA polymerase, sigma-24 subunit, ECF subfamily</fullName>
    </submittedName>
</protein>
<dbReference type="Proteomes" id="UP000006640">
    <property type="component" value="Chromosome"/>
</dbReference>
<organism evidence="7 8">
    <name type="scientific">Thermobispora bispora (strain ATCC 19993 / DSM 43833 / CBS 139.67 / JCM 10125 / KCTC 9307 / NBRC 14880 / R51)</name>
    <dbReference type="NCBI Taxonomy" id="469371"/>
    <lineage>
        <taxon>Bacteria</taxon>
        <taxon>Bacillati</taxon>
        <taxon>Actinomycetota</taxon>
        <taxon>Actinomycetes</taxon>
        <taxon>Streptosporangiales</taxon>
        <taxon>Streptosporangiaceae</taxon>
        <taxon>Thermobispora</taxon>
    </lineage>
</organism>
<name>D6Y9W2_THEBD</name>
<dbReference type="GO" id="GO:0003677">
    <property type="term" value="F:DNA binding"/>
    <property type="evidence" value="ECO:0007669"/>
    <property type="project" value="UniProtKB-KW"/>
</dbReference>
<dbReference type="Gene3D" id="1.10.10.10">
    <property type="entry name" value="Winged helix-like DNA-binding domain superfamily/Winged helix DNA-binding domain"/>
    <property type="match status" value="1"/>
</dbReference>
<sequence length="568" mass="61783">MNDGVMAEALRARDPDALAALYDRYAEPIYQYCCALLGDPDSAQVALRDTFIAAEALIGSLADPAMFRPWLYALARGESLRRRVPGGRAADDTTGADGTVQPPAAGDGPAGPPTQEAGEVIDLQAVARSAVAALSPENREILELTTRHGLSLEDVAHMLGTGRRHVEGWHEAAAGQLRDLITVELLARSPSPECEAVAGILGETRGGLTPQLRARLVKHLARCEACSRHRMRQVSPEKVFTLVPPVRLPETLRVRVLSCFADPELVPYRRYVARRVGPLDPSGFPKKGTKREGRVAQAISGAISTVAAVVAVVLLFAQLTADSPSPTVGAAPRQWPTPRTTAPSSAPSSATPRETAVDVRTSRPPATTHAATSAVPSPVLARPAALVRPVPRPTPAPRPSEPRRTRRPSASARPTHHPSVPYQSPSAVPSGDFTVTPGRPWRPPRWHRPRPSRDHDHGHGSPTPDHRGPYHGQTPVPRKYHRARYRPCCTHHRPRHPGSGNPRFRDRAHRYAAPEPRSRQREHRPEARSDVHRWTRPHTEPVPAPAPRMRGGDPGTPADGGPRFPHRR</sequence>
<evidence type="ECO:0000256" key="3">
    <source>
        <dbReference type="ARBA" id="ARBA00023082"/>
    </source>
</evidence>
<dbReference type="InterPro" id="IPR036388">
    <property type="entry name" value="WH-like_DNA-bd_sf"/>
</dbReference>
<dbReference type="Gene3D" id="1.10.1740.10">
    <property type="match status" value="1"/>
</dbReference>
<dbReference type="SUPFAM" id="SSF88659">
    <property type="entry name" value="Sigma3 and sigma4 domains of RNA polymerase sigma factors"/>
    <property type="match status" value="1"/>
</dbReference>
<feature type="compositionally biased region" description="Basic residues" evidence="6">
    <location>
        <begin position="478"/>
        <end position="496"/>
    </location>
</feature>
<dbReference type="InterPro" id="IPR013324">
    <property type="entry name" value="RNA_pol_sigma_r3/r4-like"/>
</dbReference>
<evidence type="ECO:0000256" key="4">
    <source>
        <dbReference type="ARBA" id="ARBA00023125"/>
    </source>
</evidence>
<gene>
    <name evidence="7" type="ordered locus">Tbis_3454</name>
</gene>
<dbReference type="OrthoDB" id="3492533at2"/>
<feature type="compositionally biased region" description="Basic and acidic residues" evidence="6">
    <location>
        <begin position="451"/>
        <end position="468"/>
    </location>
</feature>
<evidence type="ECO:0000256" key="6">
    <source>
        <dbReference type="SAM" id="MobiDB-lite"/>
    </source>
</evidence>
<keyword evidence="8" id="KW-1185">Reference proteome</keyword>
<dbReference type="eggNOG" id="COG1595">
    <property type="taxonomic scope" value="Bacteria"/>
</dbReference>
<dbReference type="KEGG" id="tbi:Tbis_3454"/>
<dbReference type="EMBL" id="CP001874">
    <property type="protein sequence ID" value="ADG90143.1"/>
    <property type="molecule type" value="Genomic_DNA"/>
</dbReference>
<dbReference type="GO" id="GO:0006352">
    <property type="term" value="P:DNA-templated transcription initiation"/>
    <property type="evidence" value="ECO:0007669"/>
    <property type="project" value="InterPro"/>
</dbReference>
<reference evidence="7 8" key="1">
    <citation type="submission" date="2010-01" db="EMBL/GenBank/DDBJ databases">
        <title>The complete genome of Thermobispora bispora DSM 43833.</title>
        <authorList>
            <consortium name="US DOE Joint Genome Institute (JGI-PGF)"/>
            <person name="Lucas S."/>
            <person name="Copeland A."/>
            <person name="Lapidus A."/>
            <person name="Glavina del Rio T."/>
            <person name="Dalin E."/>
            <person name="Tice H."/>
            <person name="Bruce D."/>
            <person name="Goodwin L."/>
            <person name="Pitluck S."/>
            <person name="Kyrpides N."/>
            <person name="Mavromatis K."/>
            <person name="Ivanova N."/>
            <person name="Mikhailova N."/>
            <person name="Chertkov O."/>
            <person name="Brettin T."/>
            <person name="Detter J.C."/>
            <person name="Han C."/>
            <person name="Larimer F."/>
            <person name="Land M."/>
            <person name="Hauser L."/>
            <person name="Markowitz V."/>
            <person name="Cheng J.-F."/>
            <person name="Hugenholtz P."/>
            <person name="Woyke T."/>
            <person name="Wu D."/>
            <person name="Jando M."/>
            <person name="Schneider S."/>
            <person name="Klenk H.-P."/>
            <person name="Eisen J.A."/>
        </authorList>
    </citation>
    <scope>NUCLEOTIDE SEQUENCE [LARGE SCALE GENOMIC DNA]</scope>
    <source>
        <strain evidence="8">ATCC 19993 / DSM 43833 / CBS 139.67 / JCM 10125 / KCTC 9307 / NBRC 14880 / R51</strain>
    </source>
</reference>
<keyword evidence="4" id="KW-0238">DNA-binding</keyword>
<dbReference type="GO" id="GO:0016987">
    <property type="term" value="F:sigma factor activity"/>
    <property type="evidence" value="ECO:0007669"/>
    <property type="project" value="UniProtKB-KW"/>
</dbReference>
<dbReference type="HOGENOM" id="CLU_479747_0_0_11"/>
<keyword evidence="2" id="KW-0805">Transcription regulation</keyword>
<comment type="similarity">
    <text evidence="1">Belongs to the sigma-70 factor family. ECF subfamily.</text>
</comment>
<evidence type="ECO:0000256" key="2">
    <source>
        <dbReference type="ARBA" id="ARBA00023015"/>
    </source>
</evidence>
<dbReference type="SUPFAM" id="SSF88946">
    <property type="entry name" value="Sigma2 domain of RNA polymerase sigma factors"/>
    <property type="match status" value="1"/>
</dbReference>
<proteinExistence type="inferred from homology"/>
<dbReference type="PANTHER" id="PTHR43133:SF52">
    <property type="entry name" value="ECF RNA POLYMERASE SIGMA FACTOR SIGL"/>
    <property type="match status" value="1"/>
</dbReference>
<dbReference type="RefSeq" id="WP_013133676.1">
    <property type="nucleotide sequence ID" value="NC_014165.1"/>
</dbReference>
<dbReference type="STRING" id="469371.Tbis_3454"/>
<dbReference type="eggNOG" id="COG3266">
    <property type="taxonomic scope" value="Bacteria"/>
</dbReference>
<feature type="compositionally biased region" description="Low complexity" evidence="6">
    <location>
        <begin position="378"/>
        <end position="389"/>
    </location>
</feature>